<proteinExistence type="predicted"/>
<name>A0A135SUU9_9PEZI</name>
<reference evidence="2 3" key="1">
    <citation type="submission" date="2014-02" db="EMBL/GenBank/DDBJ databases">
        <title>The genome sequence of Colletotrichum nymphaeae SA-01.</title>
        <authorList>
            <person name="Baroncelli R."/>
            <person name="Thon M.R."/>
        </authorList>
    </citation>
    <scope>NUCLEOTIDE SEQUENCE [LARGE SCALE GENOMIC DNA]</scope>
    <source>
        <strain evidence="2 3">SA-01</strain>
    </source>
</reference>
<gene>
    <name evidence="2" type="ORF">CNYM01_11580</name>
</gene>
<accession>A0A135SUU9</accession>
<dbReference type="AlphaFoldDB" id="A0A135SUU9"/>
<feature type="region of interest" description="Disordered" evidence="1">
    <location>
        <begin position="147"/>
        <end position="166"/>
    </location>
</feature>
<comment type="caution">
    <text evidence="2">The sequence shown here is derived from an EMBL/GenBank/DDBJ whole genome shotgun (WGS) entry which is preliminary data.</text>
</comment>
<protein>
    <submittedName>
        <fullName evidence="2">Uncharacterized protein</fullName>
    </submittedName>
</protein>
<sequence length="166" mass="18269">MLPAHVQGKVPIELPTRQEEHVNTSAAEPWALLPCRPQSRLFPPSPVRPPLREVGDWAHWNQPPRTSIKLHLPSPQQSQFGSSHDCFSRLLPPPPASESTDAQFLDTTRLDINNPTTTSPAAAQHNAFLPRRNQAATALDAIIPLFTNPENPTTDTHLADVQLPAP</sequence>
<dbReference type="EMBL" id="JEMN01001338">
    <property type="protein sequence ID" value="KXH39692.1"/>
    <property type="molecule type" value="Genomic_DNA"/>
</dbReference>
<evidence type="ECO:0000313" key="3">
    <source>
        <dbReference type="Proteomes" id="UP000070054"/>
    </source>
</evidence>
<evidence type="ECO:0000313" key="2">
    <source>
        <dbReference type="EMBL" id="KXH39692.1"/>
    </source>
</evidence>
<feature type="region of interest" description="Disordered" evidence="1">
    <location>
        <begin position="73"/>
        <end position="101"/>
    </location>
</feature>
<evidence type="ECO:0000256" key="1">
    <source>
        <dbReference type="SAM" id="MobiDB-lite"/>
    </source>
</evidence>
<dbReference type="Proteomes" id="UP000070054">
    <property type="component" value="Unassembled WGS sequence"/>
</dbReference>
<keyword evidence="3" id="KW-1185">Reference proteome</keyword>
<organism evidence="2 3">
    <name type="scientific">Colletotrichum nymphaeae SA-01</name>
    <dbReference type="NCBI Taxonomy" id="1460502"/>
    <lineage>
        <taxon>Eukaryota</taxon>
        <taxon>Fungi</taxon>
        <taxon>Dikarya</taxon>
        <taxon>Ascomycota</taxon>
        <taxon>Pezizomycotina</taxon>
        <taxon>Sordariomycetes</taxon>
        <taxon>Hypocreomycetidae</taxon>
        <taxon>Glomerellales</taxon>
        <taxon>Glomerellaceae</taxon>
        <taxon>Colletotrichum</taxon>
        <taxon>Colletotrichum acutatum species complex</taxon>
    </lineage>
</organism>